<reference evidence="4 5" key="1">
    <citation type="submission" date="2018-02" db="EMBL/GenBank/DDBJ databases">
        <title>Complete genome sequence of Streptomyces dengpaensis, the producer of angucyclines.</title>
        <authorList>
            <person name="Yumei L."/>
        </authorList>
    </citation>
    <scope>NUCLEOTIDE SEQUENCE [LARGE SCALE GENOMIC DNA]</scope>
    <source>
        <strain evidence="4 5">XZHG99</strain>
    </source>
</reference>
<keyword evidence="2" id="KW-0119">Carbohydrate metabolism</keyword>
<feature type="domain" description="CBM2" evidence="3">
    <location>
        <begin position="1"/>
        <end position="43"/>
    </location>
</feature>
<proteinExistence type="predicted"/>
<dbReference type="Gene3D" id="2.60.40.290">
    <property type="match status" value="1"/>
</dbReference>
<accession>A0ABN5HU40</accession>
<evidence type="ECO:0000313" key="5">
    <source>
        <dbReference type="Proteomes" id="UP000238413"/>
    </source>
</evidence>
<dbReference type="SUPFAM" id="SSF49384">
    <property type="entry name" value="Carbohydrate-binding domain"/>
    <property type="match status" value="1"/>
</dbReference>
<protein>
    <recommendedName>
        <fullName evidence="3">CBM2 domain-containing protein</fullName>
    </recommendedName>
</protein>
<gene>
    <name evidence="4" type="ORF">C4B68_01020</name>
</gene>
<dbReference type="Proteomes" id="UP000238413">
    <property type="component" value="Chromosome"/>
</dbReference>
<keyword evidence="2" id="KW-0624">Polysaccharide degradation</keyword>
<organism evidence="4 5">
    <name type="scientific">Streptomyces dengpaensis</name>
    <dbReference type="NCBI Taxonomy" id="2049881"/>
    <lineage>
        <taxon>Bacteria</taxon>
        <taxon>Bacillati</taxon>
        <taxon>Actinomycetota</taxon>
        <taxon>Actinomycetes</taxon>
        <taxon>Kitasatosporales</taxon>
        <taxon>Streptomycetaceae</taxon>
        <taxon>Streptomyces</taxon>
    </lineage>
</organism>
<keyword evidence="1" id="KW-0732">Signal</keyword>
<keyword evidence="5" id="KW-1185">Reference proteome</keyword>
<dbReference type="PROSITE" id="PS51173">
    <property type="entry name" value="CBM2"/>
    <property type="match status" value="1"/>
</dbReference>
<dbReference type="Pfam" id="PF00553">
    <property type="entry name" value="CBM_2"/>
    <property type="match status" value="1"/>
</dbReference>
<evidence type="ECO:0000259" key="3">
    <source>
        <dbReference type="PROSITE" id="PS51173"/>
    </source>
</evidence>
<evidence type="ECO:0000256" key="1">
    <source>
        <dbReference type="ARBA" id="ARBA00022729"/>
    </source>
</evidence>
<sequence length="43" mass="4128">MNASYNGTLAPNANVTIGYQASHSGNSAAPGACTLNGTTCAVG</sequence>
<dbReference type="InterPro" id="IPR008965">
    <property type="entry name" value="CBM2/CBM3_carb-bd_dom_sf"/>
</dbReference>
<evidence type="ECO:0000256" key="2">
    <source>
        <dbReference type="ARBA" id="ARBA00023326"/>
    </source>
</evidence>
<name>A0ABN5HU40_9ACTN</name>
<evidence type="ECO:0000313" key="4">
    <source>
        <dbReference type="EMBL" id="AVH54641.1"/>
    </source>
</evidence>
<dbReference type="InterPro" id="IPR012291">
    <property type="entry name" value="CBM2_carb-bd_dom_sf"/>
</dbReference>
<dbReference type="InterPro" id="IPR001919">
    <property type="entry name" value="CBD2"/>
</dbReference>
<dbReference type="EMBL" id="CP026652">
    <property type="protein sequence ID" value="AVH54641.1"/>
    <property type="molecule type" value="Genomic_DNA"/>
</dbReference>